<dbReference type="InterPro" id="IPR006225">
    <property type="entry name" value="PsdUridine_synth_RluC/D"/>
</dbReference>
<proteinExistence type="inferred from homology"/>
<comment type="function">
    <text evidence="5">Responsible for synthesis of pseudouridine from uracil.</text>
</comment>
<dbReference type="Gene3D" id="3.30.2350.10">
    <property type="entry name" value="Pseudouridine synthase"/>
    <property type="match status" value="1"/>
</dbReference>
<evidence type="ECO:0000256" key="5">
    <source>
        <dbReference type="RuleBase" id="RU362028"/>
    </source>
</evidence>
<dbReference type="InterPro" id="IPR020103">
    <property type="entry name" value="PsdUridine_synth_cat_dom_sf"/>
</dbReference>
<dbReference type="PANTHER" id="PTHR21600">
    <property type="entry name" value="MITOCHONDRIAL RNA PSEUDOURIDINE SYNTHASE"/>
    <property type="match status" value="1"/>
</dbReference>
<evidence type="ECO:0000259" key="6">
    <source>
        <dbReference type="Pfam" id="PF00849"/>
    </source>
</evidence>
<dbReference type="PANTHER" id="PTHR21600:SF44">
    <property type="entry name" value="RIBOSOMAL LARGE SUBUNIT PSEUDOURIDINE SYNTHASE D"/>
    <property type="match status" value="1"/>
</dbReference>
<accession>A0A1D8GQ34</accession>
<evidence type="ECO:0000256" key="2">
    <source>
        <dbReference type="ARBA" id="ARBA00010876"/>
    </source>
</evidence>
<evidence type="ECO:0000313" key="8">
    <source>
        <dbReference type="Proteomes" id="UP000095743"/>
    </source>
</evidence>
<dbReference type="NCBIfam" id="TIGR00005">
    <property type="entry name" value="rluA_subfam"/>
    <property type="match status" value="1"/>
</dbReference>
<name>A0A1D8GQ34_9FIRM</name>
<feature type="active site" evidence="4">
    <location>
        <position position="119"/>
    </location>
</feature>
<keyword evidence="3 5" id="KW-0413">Isomerase</keyword>
<evidence type="ECO:0000313" key="7">
    <source>
        <dbReference type="EMBL" id="AOT73009.1"/>
    </source>
</evidence>
<keyword evidence="8" id="KW-1185">Reference proteome</keyword>
<dbReference type="Pfam" id="PF00849">
    <property type="entry name" value="PseudoU_synth_2"/>
    <property type="match status" value="1"/>
</dbReference>
<dbReference type="STRING" id="1424294.Gferi_05625"/>
<dbReference type="GO" id="GO:0009982">
    <property type="term" value="F:pseudouridine synthase activity"/>
    <property type="evidence" value="ECO:0007669"/>
    <property type="project" value="InterPro"/>
</dbReference>
<dbReference type="SUPFAM" id="SSF55120">
    <property type="entry name" value="Pseudouridine synthase"/>
    <property type="match status" value="1"/>
</dbReference>
<comment type="similarity">
    <text evidence="2 5">Belongs to the pseudouridine synthase RluA family.</text>
</comment>
<dbReference type="FunFam" id="3.30.2350.10:FF:000005">
    <property type="entry name" value="Pseudouridine synthase"/>
    <property type="match status" value="1"/>
</dbReference>
<organism evidence="7 8">
    <name type="scientific">Geosporobacter ferrireducens</name>
    <dbReference type="NCBI Taxonomy" id="1424294"/>
    <lineage>
        <taxon>Bacteria</taxon>
        <taxon>Bacillati</taxon>
        <taxon>Bacillota</taxon>
        <taxon>Clostridia</taxon>
        <taxon>Peptostreptococcales</taxon>
        <taxon>Thermotaleaceae</taxon>
        <taxon>Geosporobacter</taxon>
    </lineage>
</organism>
<evidence type="ECO:0000256" key="1">
    <source>
        <dbReference type="ARBA" id="ARBA00000073"/>
    </source>
</evidence>
<dbReference type="GO" id="GO:0003723">
    <property type="term" value="F:RNA binding"/>
    <property type="evidence" value="ECO:0007669"/>
    <property type="project" value="InterPro"/>
</dbReference>
<dbReference type="OrthoDB" id="9807829at2"/>
<dbReference type="EC" id="5.4.99.-" evidence="5"/>
<feature type="domain" description="Pseudouridine synthase RsuA/RluA-like" evidence="6">
    <location>
        <begin position="72"/>
        <end position="222"/>
    </location>
</feature>
<dbReference type="KEGG" id="gfe:Gferi_05625"/>
<comment type="catalytic activity">
    <reaction evidence="1 5">
        <text>a uridine in RNA = a pseudouridine in RNA</text>
        <dbReference type="Rhea" id="RHEA:48348"/>
        <dbReference type="Rhea" id="RHEA-COMP:12068"/>
        <dbReference type="Rhea" id="RHEA-COMP:12069"/>
        <dbReference type="ChEBI" id="CHEBI:65314"/>
        <dbReference type="ChEBI" id="CHEBI:65315"/>
    </reaction>
</comment>
<dbReference type="EMBL" id="CP017269">
    <property type="protein sequence ID" value="AOT73009.1"/>
    <property type="molecule type" value="Genomic_DNA"/>
</dbReference>
<dbReference type="AlphaFoldDB" id="A0A1D8GQ34"/>
<reference evidence="7 8" key="1">
    <citation type="submission" date="2016-09" db="EMBL/GenBank/DDBJ databases">
        <title>Genomic analysis reveals versatility of anaerobic energy metabolism of Geosporobacter ferrireducens IRF9 of phylum Firmicutes.</title>
        <authorList>
            <person name="Kim S.-J."/>
        </authorList>
    </citation>
    <scope>NUCLEOTIDE SEQUENCE [LARGE SCALE GENOMIC DNA]</scope>
    <source>
        <strain evidence="7 8">IRF9</strain>
    </source>
</reference>
<dbReference type="InterPro" id="IPR006224">
    <property type="entry name" value="PsdUridine_synth_RluA-like_CS"/>
</dbReference>
<sequence length="281" mass="32096">MELKEILYDQMRLSSRLVRKLKRTKNILVNGNKIAFHARLRKGDRVEVIMEEESNQFEPQNIPIDVVYEDMDLLILNKQPGLVVHPTKGHPIGTLANAIVYYMQERGESFKIRFVNRLDRDTSGLIIIAKNPYIQQELSKQMIDNQVEKRYLAVIKGCLETEKGTVDAPIGRPYPEDITRKVYAGGQPSITHYEAVEQLKDATVVRLLLETGRTHQIRVHMSYIGHPILGDELYGGKADILIERQALHAEILRFLHPRTGEPMEVKASIPADILELITKLS</sequence>
<dbReference type="PROSITE" id="PS01129">
    <property type="entry name" value="PSI_RLU"/>
    <property type="match status" value="1"/>
</dbReference>
<evidence type="ECO:0000256" key="3">
    <source>
        <dbReference type="ARBA" id="ARBA00023235"/>
    </source>
</evidence>
<dbReference type="InterPro" id="IPR050188">
    <property type="entry name" value="RluA_PseudoU_synthase"/>
</dbReference>
<dbReference type="GO" id="GO:0140098">
    <property type="term" value="F:catalytic activity, acting on RNA"/>
    <property type="evidence" value="ECO:0007669"/>
    <property type="project" value="UniProtKB-ARBA"/>
</dbReference>
<gene>
    <name evidence="7" type="ORF">Gferi_05625</name>
</gene>
<dbReference type="GO" id="GO:0000455">
    <property type="term" value="P:enzyme-directed rRNA pseudouridine synthesis"/>
    <property type="evidence" value="ECO:0007669"/>
    <property type="project" value="TreeGrafter"/>
</dbReference>
<dbReference type="InterPro" id="IPR006145">
    <property type="entry name" value="PsdUridine_synth_RsuA/RluA"/>
</dbReference>
<dbReference type="CDD" id="cd02869">
    <property type="entry name" value="PseudoU_synth_RluA_like"/>
    <property type="match status" value="1"/>
</dbReference>
<protein>
    <recommendedName>
        <fullName evidence="5">Pseudouridine synthase</fullName>
        <ecNumber evidence="5">5.4.99.-</ecNumber>
    </recommendedName>
</protein>
<evidence type="ECO:0000256" key="4">
    <source>
        <dbReference type="PIRSR" id="PIRSR606225-1"/>
    </source>
</evidence>
<dbReference type="Proteomes" id="UP000095743">
    <property type="component" value="Chromosome"/>
</dbReference>